<evidence type="ECO:0000256" key="1">
    <source>
        <dbReference type="ARBA" id="ARBA00022478"/>
    </source>
</evidence>
<dbReference type="InterPro" id="IPR011262">
    <property type="entry name" value="DNA-dir_RNA_pol_insert"/>
</dbReference>
<feature type="domain" description="DNA-directed RNA polymerase RpoA/D/Rpb3-type" evidence="4">
    <location>
        <begin position="38"/>
        <end position="263"/>
    </location>
</feature>
<dbReference type="SUPFAM" id="SSF55257">
    <property type="entry name" value="RBP11-like subunits of RNA polymerase"/>
    <property type="match status" value="1"/>
</dbReference>
<dbReference type="GO" id="GO:0003899">
    <property type="term" value="F:DNA-directed RNA polymerase activity"/>
    <property type="evidence" value="ECO:0007669"/>
    <property type="project" value="InterPro"/>
</dbReference>
<evidence type="ECO:0000256" key="2">
    <source>
        <dbReference type="ARBA" id="ARBA00023163"/>
    </source>
</evidence>
<proteinExistence type="predicted"/>
<dbReference type="Pfam" id="PF01000">
    <property type="entry name" value="RNA_pol_A_bac"/>
    <property type="match status" value="1"/>
</dbReference>
<dbReference type="AlphaFoldDB" id="A0A386AYK6"/>
<sequence length="368" mass="43709">MKHPKLSANDPFTGKQSIFSCIETRIDQTTPDGPAQLYACFQLGFFPKNQGLTIANALRRTLLNESTECTITGVFIEDVKHEYSSIQGIKETVFDLLINLKKIIFFSQKPFFKTHISVLSENGPMILKAKNLKLPNFLFCINPDQYITTLENNGRLNMTLFLDQSSSKNFSYLTNEYYSHFYTNFFPFKLKNKKLIQKESSHFLFLETQFCPIYNLNYKIQQIESQKELIFLEIWTNGSIHPSFILKKAIQTLLISLIPFYLIRSKNLKKEYKDNRSLHFSREKNIYKILSQKRFIQKLIKLDLTNFPLSFTTYQTLKKYNIFTIGDLYKRKRQKKFLQNFSKKEFLEIQRLFRYLKYYFFQLIQIDS</sequence>
<evidence type="ECO:0000256" key="3">
    <source>
        <dbReference type="ARBA" id="ARBA00031776"/>
    </source>
</evidence>
<dbReference type="EMBL" id="MH591098">
    <property type="protein sequence ID" value="AYC64530.1"/>
    <property type="molecule type" value="Genomic_DNA"/>
</dbReference>
<reference evidence="5" key="1">
    <citation type="submission" date="2018-07" db="EMBL/GenBank/DDBJ databases">
        <authorList>
            <person name="Quirk P.G."/>
            <person name="Krulwich T.A."/>
        </authorList>
    </citation>
    <scope>NUCLEOTIDE SEQUENCE</scope>
</reference>
<dbReference type="GO" id="GO:0000428">
    <property type="term" value="C:DNA-directed RNA polymerase complex"/>
    <property type="evidence" value="ECO:0007669"/>
    <property type="project" value="UniProtKB-KW"/>
</dbReference>
<dbReference type="SUPFAM" id="SSF56553">
    <property type="entry name" value="Insert subdomain of RNA polymerase alpha subunit"/>
    <property type="match status" value="1"/>
</dbReference>
<keyword evidence="1" id="KW-0240">DNA-directed RNA polymerase</keyword>
<dbReference type="SMART" id="SM00662">
    <property type="entry name" value="RPOLD"/>
    <property type="match status" value="1"/>
</dbReference>
<name>A0A386AYK6_9CHLO</name>
<keyword evidence="5" id="KW-0934">Plastid</keyword>
<geneLocation type="chloroplast" evidence="5"/>
<dbReference type="GO" id="GO:0006351">
    <property type="term" value="P:DNA-templated transcription"/>
    <property type="evidence" value="ECO:0007669"/>
    <property type="project" value="InterPro"/>
</dbReference>
<evidence type="ECO:0000313" key="5">
    <source>
        <dbReference type="EMBL" id="AYC64530.1"/>
    </source>
</evidence>
<reference evidence="5" key="2">
    <citation type="journal article" date="2019" name="Mol. Phylogenet. Evol.">
        <title>Reassessment of the classification of bryopsidales (chlorophyta) based on chloroplast phylogenomic analyses.</title>
        <authorList>
            <person name="Cremen M.C."/>
            <person name="Leliaert F."/>
            <person name="West J."/>
            <person name="Lam D.W."/>
            <person name="Shimada S."/>
            <person name="Lopez-Bautista J.M."/>
            <person name="Verbruggen H."/>
        </authorList>
    </citation>
    <scope>NUCLEOTIDE SEQUENCE</scope>
</reference>
<dbReference type="Gene3D" id="3.30.1360.10">
    <property type="entry name" value="RNA polymerase, RBP11-like subunit"/>
    <property type="match status" value="1"/>
</dbReference>
<protein>
    <recommendedName>
        <fullName evidence="3">Plastid-encoded RNA polymerase subunit alpha</fullName>
    </recommendedName>
</protein>
<dbReference type="InterPro" id="IPR036603">
    <property type="entry name" value="RBP11-like"/>
</dbReference>
<keyword evidence="2" id="KW-0804">Transcription</keyword>
<evidence type="ECO:0000259" key="4">
    <source>
        <dbReference type="SMART" id="SM00662"/>
    </source>
</evidence>
<dbReference type="GO" id="GO:0046983">
    <property type="term" value="F:protein dimerization activity"/>
    <property type="evidence" value="ECO:0007669"/>
    <property type="project" value="InterPro"/>
</dbReference>
<dbReference type="Gene3D" id="2.170.120.12">
    <property type="entry name" value="DNA-directed RNA polymerase, insert domain"/>
    <property type="match status" value="1"/>
</dbReference>
<accession>A0A386AYK6</accession>
<dbReference type="InterPro" id="IPR036643">
    <property type="entry name" value="RNApol_insert_sf"/>
</dbReference>
<dbReference type="SUPFAM" id="SSF47789">
    <property type="entry name" value="C-terminal domain of RNA polymerase alpha subunit"/>
    <property type="match status" value="1"/>
</dbReference>
<dbReference type="Pfam" id="PF01193">
    <property type="entry name" value="RNA_pol_L"/>
    <property type="match status" value="1"/>
</dbReference>
<organism evidence="5">
    <name type="scientific">Pseudoderbesia arbuscula</name>
    <dbReference type="NCBI Taxonomy" id="2320809"/>
    <lineage>
        <taxon>Eukaryota</taxon>
        <taxon>Viridiplantae</taxon>
        <taxon>Chlorophyta</taxon>
        <taxon>core chlorophytes</taxon>
        <taxon>Ulvophyceae</taxon>
        <taxon>TCBD clade</taxon>
        <taxon>Bryopsidales</taxon>
        <taxon>Bryopsidineae</taxon>
        <taxon>Bryopsidaceae</taxon>
        <taxon>Pseudoderbesia</taxon>
    </lineage>
</organism>
<gene>
    <name evidence="5" type="primary">rpoA</name>
</gene>
<dbReference type="InterPro" id="IPR011263">
    <property type="entry name" value="DNA-dir_RNA_pol_RpoA/D/Rpb3"/>
</dbReference>
<keyword evidence="5" id="KW-0150">Chloroplast</keyword>